<dbReference type="CDD" id="cd01990">
    <property type="entry name" value="LarE-like"/>
    <property type="match status" value="1"/>
</dbReference>
<dbReference type="InterPro" id="IPR052188">
    <property type="entry name" value="Ni-pincer_cofactor_biosynth"/>
</dbReference>
<sequence length="285" mass="30519">MEPSLSHEAPDDPAVERERALVAWLRDQPGGVVVGYSGGVDSSYLACVAVEALGPERVLAVIGRSASYPAEQWETARGVAERFGIPVEELDTNELADPEYAANPSNRCYFCKRELWSRLTPLATARGATLVDGTNADDLGDHRPGARAGRERDVRSPLADVGLTKAEIRRLSARRGLPTAAAPSAPCLASRLPYGTAVTVERLAQVERAERALRALGVSGDLRVRHHGELARIEMLAAEIDRWLEPQAAEQVRAAVLSAGFQRVAVDLRGFRSGSLNVLGGVVAG</sequence>
<dbReference type="NCBIfam" id="TIGR00268">
    <property type="entry name" value="ATP-dependent sacrificial sulfur transferase LarE"/>
    <property type="match status" value="1"/>
</dbReference>
<evidence type="ECO:0000313" key="5">
    <source>
        <dbReference type="Proteomes" id="UP000019151"/>
    </source>
</evidence>
<proteinExistence type="predicted"/>
<dbReference type="Gene3D" id="3.40.50.620">
    <property type="entry name" value="HUPs"/>
    <property type="match status" value="1"/>
</dbReference>
<organism evidence="4 5">
    <name type="scientific">Gemmatirosa kalamazoonensis</name>
    <dbReference type="NCBI Taxonomy" id="861299"/>
    <lineage>
        <taxon>Bacteria</taxon>
        <taxon>Pseudomonadati</taxon>
        <taxon>Gemmatimonadota</taxon>
        <taxon>Gemmatimonadia</taxon>
        <taxon>Gemmatimonadales</taxon>
        <taxon>Gemmatimonadaceae</taxon>
        <taxon>Gemmatirosa</taxon>
    </lineage>
</organism>
<keyword evidence="5" id="KW-1185">Reference proteome</keyword>
<evidence type="ECO:0000256" key="2">
    <source>
        <dbReference type="SAM" id="MobiDB-lite"/>
    </source>
</evidence>
<dbReference type="PATRIC" id="fig|861299.3.peg.2965"/>
<dbReference type="KEGG" id="gba:J421_2914"/>
<dbReference type="Proteomes" id="UP000019151">
    <property type="component" value="Chromosome"/>
</dbReference>
<dbReference type="HOGENOM" id="CLU_061181_2_0_0"/>
<dbReference type="EMBL" id="CP007128">
    <property type="protein sequence ID" value="AHG90451.1"/>
    <property type="molecule type" value="Genomic_DNA"/>
</dbReference>
<dbReference type="PANTHER" id="PTHR43169">
    <property type="entry name" value="EXSB FAMILY PROTEIN"/>
    <property type="match status" value="1"/>
</dbReference>
<evidence type="ECO:0000256" key="1">
    <source>
        <dbReference type="PIRSR" id="PIRSR006661-1"/>
    </source>
</evidence>
<evidence type="ECO:0000313" key="4">
    <source>
        <dbReference type="EMBL" id="AHG90451.1"/>
    </source>
</evidence>
<feature type="active site" description="Nucleophile and sulfur donor" evidence="1">
    <location>
        <position position="187"/>
    </location>
</feature>
<dbReference type="STRING" id="861299.J421_2914"/>
<dbReference type="eggNOG" id="COG1606">
    <property type="taxonomic scope" value="Bacteria"/>
</dbReference>
<dbReference type="AlphaFoldDB" id="W0RI44"/>
<dbReference type="RefSeq" id="WP_025411919.1">
    <property type="nucleotide sequence ID" value="NZ_CP007128.1"/>
</dbReference>
<evidence type="ECO:0000259" key="3">
    <source>
        <dbReference type="Pfam" id="PF02540"/>
    </source>
</evidence>
<dbReference type="OrthoDB" id="9776919at2"/>
<dbReference type="Pfam" id="PF02540">
    <property type="entry name" value="NAD_synthase"/>
    <property type="match status" value="1"/>
</dbReference>
<name>W0RI44_9BACT</name>
<feature type="region of interest" description="Disordered" evidence="2">
    <location>
        <begin position="135"/>
        <end position="154"/>
    </location>
</feature>
<dbReference type="GO" id="GO:0016783">
    <property type="term" value="F:sulfurtransferase activity"/>
    <property type="evidence" value="ECO:0007669"/>
    <property type="project" value="InterPro"/>
</dbReference>
<protein>
    <recommendedName>
        <fullName evidence="3">NAD/GMP synthase domain-containing protein</fullName>
    </recommendedName>
</protein>
<dbReference type="InterPro" id="IPR022310">
    <property type="entry name" value="NAD/GMP_synthase"/>
</dbReference>
<gene>
    <name evidence="4" type="ORF">J421_2914</name>
</gene>
<feature type="compositionally biased region" description="Basic and acidic residues" evidence="2">
    <location>
        <begin position="139"/>
        <end position="154"/>
    </location>
</feature>
<dbReference type="SUPFAM" id="SSF52402">
    <property type="entry name" value="Adenine nucleotide alpha hydrolases-like"/>
    <property type="match status" value="1"/>
</dbReference>
<dbReference type="InParanoid" id="W0RI44"/>
<dbReference type="InterPro" id="IPR014729">
    <property type="entry name" value="Rossmann-like_a/b/a_fold"/>
</dbReference>
<dbReference type="GO" id="GO:0006163">
    <property type="term" value="P:purine nucleotide metabolic process"/>
    <property type="evidence" value="ECO:0007669"/>
    <property type="project" value="UniProtKB-ARBA"/>
</dbReference>
<dbReference type="PIRSF" id="PIRSF006661">
    <property type="entry name" value="PP-lp_UCP006661"/>
    <property type="match status" value="1"/>
</dbReference>
<feature type="domain" description="NAD/GMP synthase" evidence="3">
    <location>
        <begin position="31"/>
        <end position="95"/>
    </location>
</feature>
<dbReference type="InterPro" id="IPR005232">
    <property type="entry name" value="LarE"/>
</dbReference>
<reference evidence="4 5" key="1">
    <citation type="journal article" date="2014" name="Genome Announc.">
        <title>Genome Sequence and Methylome of Soil Bacterium Gemmatirosa kalamazoonensis KBS708T, a Member of the Rarely Cultivated Gemmatimonadetes Phylum.</title>
        <authorList>
            <person name="Debruyn J.M."/>
            <person name="Radosevich M."/>
            <person name="Wommack K.E."/>
            <person name="Polson S.W."/>
            <person name="Hauser L.J."/>
            <person name="Fawaz M.N."/>
            <person name="Korlach J."/>
            <person name="Tsai Y.C."/>
        </authorList>
    </citation>
    <scope>NUCLEOTIDE SEQUENCE [LARGE SCALE GENOMIC DNA]</scope>
    <source>
        <strain evidence="4 5">KBS708</strain>
    </source>
</reference>
<dbReference type="PANTHER" id="PTHR43169:SF2">
    <property type="entry name" value="NAD_GMP SYNTHASE DOMAIN-CONTAINING PROTEIN"/>
    <property type="match status" value="1"/>
</dbReference>
<accession>W0RI44</accession>